<sequence length="427" mass="47952">MPKRGRQSLSLFTSLPDDLRRSIRSKSGDTTQLTVQHPVDTPTVPVDTLFSTQTLLPTQPYSNNEEEEEERCEKGVDLPGIKSTLVNGAGTIEESGEKDITLMEVSQAQIQAESQSSPNQNESYQMEASASLSPTARRKSESYNVSWLGGTNKIVKPSTAKARKQSKKRQRQAGTIVNPHIDHPWDCTGLVPRFTHVDHVPKQLQKYFRQRGLLFPEYDRLPLLLDHTGWFSVTPQPIATHIAERCQCDVIVDAFCGVGGNAIAFAKTCERVIAIDNDITRLKLARHNALHHGVADRIEFILGDYTEFARSFAEKNPGDKIDVVFLSPPWGGIDYLNSPSATYSLSSILPIHGRDLFNLTSKLTPNIAYYLPRNMDMQEISELARELDYPDPERRGRVREWVEVEEETVRDKVKALTVYYGGLVADE</sequence>
<dbReference type="PANTHER" id="PTHR14741:SF32">
    <property type="entry name" value="TRIMETHYLGUANOSINE SYNTHASE"/>
    <property type="match status" value="1"/>
</dbReference>
<gene>
    <name evidence="9" type="ordered locus">CNE01660</name>
</gene>
<feature type="compositionally biased region" description="Low complexity" evidence="8">
    <location>
        <begin position="108"/>
        <end position="117"/>
    </location>
</feature>
<protein>
    <recommendedName>
        <fullName evidence="1">Trimethylguanosine synthase</fullName>
    </recommendedName>
    <alternativeName>
        <fullName evidence="7">Cap-specific guanine-N(2) methyltransferase</fullName>
    </alternativeName>
</protein>
<dbReference type="SUPFAM" id="SSF53335">
    <property type="entry name" value="S-adenosyl-L-methionine-dependent methyltransferases"/>
    <property type="match status" value="1"/>
</dbReference>
<evidence type="ECO:0000313" key="9">
    <source>
        <dbReference type="EMBL" id="AAW43477.1"/>
    </source>
</evidence>
<dbReference type="KEGG" id="cne:CNE01660"/>
<evidence type="ECO:0000256" key="2">
    <source>
        <dbReference type="ARBA" id="ARBA00025783"/>
    </source>
</evidence>
<dbReference type="GeneID" id="3257963"/>
<dbReference type="HOGENOM" id="CLU_644079_0_0_1"/>
<evidence type="ECO:0000256" key="4">
    <source>
        <dbReference type="ARBA" id="ARBA00048740"/>
    </source>
</evidence>
<dbReference type="Pfam" id="PF09445">
    <property type="entry name" value="Methyltransf_15"/>
    <property type="match status" value="1"/>
</dbReference>
<dbReference type="EMBL" id="AE017345">
    <property type="protein sequence ID" value="AAW43477.1"/>
    <property type="molecule type" value="Genomic_DNA"/>
</dbReference>
<evidence type="ECO:0000256" key="1">
    <source>
        <dbReference type="ARBA" id="ARBA00018517"/>
    </source>
</evidence>
<dbReference type="Proteomes" id="UP000002149">
    <property type="component" value="Chromosome 5"/>
</dbReference>
<proteinExistence type="inferred from homology"/>
<dbReference type="CDD" id="cd02440">
    <property type="entry name" value="AdoMet_MTases"/>
    <property type="match status" value="1"/>
</dbReference>
<evidence type="ECO:0000256" key="7">
    <source>
        <dbReference type="ARBA" id="ARBA00049790"/>
    </source>
</evidence>
<dbReference type="VEuPathDB" id="FungiDB:CNE01660"/>
<organism evidence="9 10">
    <name type="scientific">Cryptococcus deneoformans (strain JEC21 / ATCC MYA-565)</name>
    <name type="common">Cryptococcus neoformans var. neoformans serotype D</name>
    <dbReference type="NCBI Taxonomy" id="214684"/>
    <lineage>
        <taxon>Eukaryota</taxon>
        <taxon>Fungi</taxon>
        <taxon>Dikarya</taxon>
        <taxon>Basidiomycota</taxon>
        <taxon>Agaricomycotina</taxon>
        <taxon>Tremellomycetes</taxon>
        <taxon>Tremellales</taxon>
        <taxon>Cryptococcaceae</taxon>
        <taxon>Cryptococcus</taxon>
        <taxon>Cryptococcus neoformans species complex</taxon>
    </lineage>
</organism>
<comment type="catalytic activity">
    <reaction evidence="6">
        <text>a 5'-end (N(7)-methyl 5'-triphosphoguanosine)-ribonucleoside in snRNA + S-adenosyl-L-methionine = a 5'-end (N(2),N(7)-dimethyl 5'-triphosphoguanosine)-ribonucleoside in snRNA + S-adenosyl-L-homocysteine + H(+)</text>
        <dbReference type="Rhea" id="RHEA:78471"/>
        <dbReference type="Rhea" id="RHEA-COMP:19085"/>
        <dbReference type="Rhea" id="RHEA-COMP:19087"/>
        <dbReference type="ChEBI" id="CHEBI:15378"/>
        <dbReference type="ChEBI" id="CHEBI:57856"/>
        <dbReference type="ChEBI" id="CHEBI:59789"/>
        <dbReference type="ChEBI" id="CHEBI:156461"/>
        <dbReference type="ChEBI" id="CHEBI:172880"/>
    </reaction>
    <physiologicalReaction direction="left-to-right" evidence="6">
        <dbReference type="Rhea" id="RHEA:78472"/>
    </physiologicalReaction>
</comment>
<dbReference type="AlphaFoldDB" id="Q5KH09"/>
<dbReference type="OrthoDB" id="194443at2759"/>
<feature type="compositionally biased region" description="Polar residues" evidence="8">
    <location>
        <begin position="118"/>
        <end position="134"/>
    </location>
</feature>
<evidence type="ECO:0000256" key="8">
    <source>
        <dbReference type="SAM" id="MobiDB-lite"/>
    </source>
</evidence>
<comment type="catalytic activity">
    <reaction evidence="3">
        <text>a 5'-end (N(2),N(7)-dimethyl 5'-triphosphoguanosine)-ribonucleoside in snoRNA + S-adenosyl-L-methionine = a 5'-end (N(2),N(2),N(7)-trimethyl 5'-triphosphoguanosine)-ribonucleoside in snoRNA + S-adenosyl-L-homocysteine + H(+)</text>
        <dbReference type="Rhea" id="RHEA:78507"/>
        <dbReference type="Rhea" id="RHEA-COMP:19088"/>
        <dbReference type="Rhea" id="RHEA-COMP:19090"/>
        <dbReference type="ChEBI" id="CHEBI:15378"/>
        <dbReference type="ChEBI" id="CHEBI:57856"/>
        <dbReference type="ChEBI" id="CHEBI:59789"/>
        <dbReference type="ChEBI" id="CHEBI:167623"/>
        <dbReference type="ChEBI" id="CHEBI:172880"/>
    </reaction>
    <physiologicalReaction direction="left-to-right" evidence="3">
        <dbReference type="Rhea" id="RHEA:78508"/>
    </physiologicalReaction>
</comment>
<accession>Q5KH09</accession>
<dbReference type="GO" id="GO:0036261">
    <property type="term" value="P:7-methylguanosine cap hypermethylation"/>
    <property type="evidence" value="ECO:0000318"/>
    <property type="project" value="GO_Central"/>
</dbReference>
<keyword evidence="10" id="KW-1185">Reference proteome</keyword>
<dbReference type="STRING" id="214684.Q5KH09"/>
<dbReference type="PaxDb" id="214684-Q5KH09"/>
<dbReference type="eggNOG" id="KOG2730">
    <property type="taxonomic scope" value="Eukaryota"/>
</dbReference>
<feature type="region of interest" description="Disordered" evidence="8">
    <location>
        <begin position="108"/>
        <end position="137"/>
    </location>
</feature>
<dbReference type="Gene3D" id="3.40.50.150">
    <property type="entry name" value="Vaccinia Virus protein VP39"/>
    <property type="match status" value="1"/>
</dbReference>
<reference evidence="9 10" key="1">
    <citation type="journal article" date="2005" name="Science">
        <title>The genome of the basidiomycetous yeast and human pathogen Cryptococcus neoformans.</title>
        <authorList>
            <person name="Loftus B.J."/>
            <person name="Fung E."/>
            <person name="Roncaglia P."/>
            <person name="Rowley D."/>
            <person name="Amedeo P."/>
            <person name="Bruno D."/>
            <person name="Vamathevan J."/>
            <person name="Miranda M."/>
            <person name="Anderson I.J."/>
            <person name="Fraser J.A."/>
            <person name="Allen J.E."/>
            <person name="Bosdet I.E."/>
            <person name="Brent M.R."/>
            <person name="Chiu R."/>
            <person name="Doering T.L."/>
            <person name="Donlin M.J."/>
            <person name="D'Souza C.A."/>
            <person name="Fox D.S."/>
            <person name="Grinberg V."/>
            <person name="Fu J."/>
            <person name="Fukushima M."/>
            <person name="Haas B.J."/>
            <person name="Huang J.C."/>
            <person name="Janbon G."/>
            <person name="Jones S.J."/>
            <person name="Koo H.L."/>
            <person name="Krzywinski M.I."/>
            <person name="Kwon-Chung J.K."/>
            <person name="Lengeler K.B."/>
            <person name="Maiti R."/>
            <person name="Marra M.A."/>
            <person name="Marra R.E."/>
            <person name="Mathewson C.A."/>
            <person name="Mitchell T.G."/>
            <person name="Pertea M."/>
            <person name="Riggs F.R."/>
            <person name="Salzberg S.L."/>
            <person name="Schein J.E."/>
            <person name="Shvartsbeyn A."/>
            <person name="Shin H."/>
            <person name="Shumway M."/>
            <person name="Specht C.A."/>
            <person name="Suh B.B."/>
            <person name="Tenney A."/>
            <person name="Utterback T.R."/>
            <person name="Wickes B.L."/>
            <person name="Wortman J.R."/>
            <person name="Wye N.H."/>
            <person name="Kronstad J.W."/>
            <person name="Lodge J.K."/>
            <person name="Heitman J."/>
            <person name="Davis R.W."/>
            <person name="Fraser C.M."/>
            <person name="Hyman R.W."/>
        </authorList>
    </citation>
    <scope>NUCLEOTIDE SEQUENCE [LARGE SCALE GENOMIC DNA]</scope>
    <source>
        <strain evidence="10">JEC21 / ATCC MYA-565</strain>
    </source>
</reference>
<dbReference type="GO" id="GO:0005634">
    <property type="term" value="C:nucleus"/>
    <property type="evidence" value="ECO:0000318"/>
    <property type="project" value="GO_Central"/>
</dbReference>
<feature type="region of interest" description="Disordered" evidence="8">
    <location>
        <begin position="56"/>
        <end position="75"/>
    </location>
</feature>
<comment type="catalytic activity">
    <reaction evidence="5">
        <text>a 5'-end (N(2),N(7)-dimethyl 5'-triphosphoguanosine)-ribonucleoside in snRNA + S-adenosyl-L-methionine = a 5'-end (N(2),N(2),N(7)-trimethyl 5'-triphosphoguanosine)-ribonucleoside in snRNA + S-adenosyl-L-homocysteine + H(+)</text>
        <dbReference type="Rhea" id="RHEA:78479"/>
        <dbReference type="Rhea" id="RHEA-COMP:19087"/>
        <dbReference type="Rhea" id="RHEA-COMP:19089"/>
        <dbReference type="ChEBI" id="CHEBI:15378"/>
        <dbReference type="ChEBI" id="CHEBI:57856"/>
        <dbReference type="ChEBI" id="CHEBI:59789"/>
        <dbReference type="ChEBI" id="CHEBI:167623"/>
        <dbReference type="ChEBI" id="CHEBI:172880"/>
    </reaction>
    <physiologicalReaction direction="left-to-right" evidence="5">
        <dbReference type="Rhea" id="RHEA:78480"/>
    </physiologicalReaction>
</comment>
<evidence type="ECO:0000256" key="6">
    <source>
        <dbReference type="ARBA" id="ARBA00049075"/>
    </source>
</evidence>
<dbReference type="RefSeq" id="XP_570784.1">
    <property type="nucleotide sequence ID" value="XM_570784.2"/>
</dbReference>
<dbReference type="InParanoid" id="Q5KH09"/>
<evidence type="ECO:0000313" key="10">
    <source>
        <dbReference type="Proteomes" id="UP000002149"/>
    </source>
</evidence>
<name>Q5KH09_CRYD1</name>
<dbReference type="GO" id="GO:0071164">
    <property type="term" value="F:RNA cap trimethylguanosine synthase activity"/>
    <property type="evidence" value="ECO:0000318"/>
    <property type="project" value="GO_Central"/>
</dbReference>
<evidence type="ECO:0000256" key="3">
    <source>
        <dbReference type="ARBA" id="ARBA00047418"/>
    </source>
</evidence>
<dbReference type="FunFam" id="3.40.50.150:FF:000432">
    <property type="entry name" value="Unplaced genomic scaffold supercont2.10, whole genome shotgun sequence"/>
    <property type="match status" value="1"/>
</dbReference>
<comment type="catalytic activity">
    <reaction evidence="4">
        <text>a 5'-end (N(7)-methyl 5'-triphosphoguanosine)-ribonucleoside in snoRNA + S-adenosyl-L-methionine = a 5'-end (N(2),N(7)-dimethyl 5'-triphosphoguanosine)-ribonucleoside in snoRNA + S-adenosyl-L-homocysteine + H(+)</text>
        <dbReference type="Rhea" id="RHEA:78475"/>
        <dbReference type="Rhea" id="RHEA-COMP:19086"/>
        <dbReference type="Rhea" id="RHEA-COMP:19088"/>
        <dbReference type="ChEBI" id="CHEBI:15378"/>
        <dbReference type="ChEBI" id="CHEBI:57856"/>
        <dbReference type="ChEBI" id="CHEBI:59789"/>
        <dbReference type="ChEBI" id="CHEBI:156461"/>
        <dbReference type="ChEBI" id="CHEBI:172880"/>
    </reaction>
    <physiologicalReaction direction="left-to-right" evidence="4">
        <dbReference type="Rhea" id="RHEA:78476"/>
    </physiologicalReaction>
</comment>
<evidence type="ECO:0000256" key="5">
    <source>
        <dbReference type="ARBA" id="ARBA00048763"/>
    </source>
</evidence>
<dbReference type="PANTHER" id="PTHR14741">
    <property type="entry name" value="S-ADENOSYLMETHIONINE-DEPENDENT METHYLTRANSFERASE RELATED"/>
    <property type="match status" value="1"/>
</dbReference>
<comment type="similarity">
    <text evidence="2">Belongs to the methyltransferase superfamily. Trimethylguanosine synthase family.</text>
</comment>
<dbReference type="OMA" id="ESYQMEA"/>
<dbReference type="InterPro" id="IPR019012">
    <property type="entry name" value="RNA_cap_Gua-N2-MeTrfase"/>
</dbReference>
<dbReference type="InterPro" id="IPR029063">
    <property type="entry name" value="SAM-dependent_MTases_sf"/>
</dbReference>